<dbReference type="Proteomes" id="UP000663844">
    <property type="component" value="Unassembled WGS sequence"/>
</dbReference>
<dbReference type="AlphaFoldDB" id="A0A820MGD6"/>
<gene>
    <name evidence="2" type="ORF">OXD698_LOCUS49905</name>
</gene>
<feature type="compositionally biased region" description="Basic and acidic residues" evidence="1">
    <location>
        <begin position="94"/>
        <end position="113"/>
    </location>
</feature>
<sequence>MMTLEEQKIDVNIGDLSINIDPALIKTFAKLSSSIKKQPQNSKDEKERINSKIIFDPKPFKDSNFWFIEDSETKHEIIEETDILEIATGSPSHKANDIKQKKQEKNIEQKENL</sequence>
<proteinExistence type="predicted"/>
<feature type="region of interest" description="Disordered" evidence="1">
    <location>
        <begin position="88"/>
        <end position="113"/>
    </location>
</feature>
<evidence type="ECO:0000256" key="1">
    <source>
        <dbReference type="SAM" id="MobiDB-lite"/>
    </source>
</evidence>
<name>A0A820MGD6_9BILA</name>
<organism evidence="2 3">
    <name type="scientific">Adineta steineri</name>
    <dbReference type="NCBI Taxonomy" id="433720"/>
    <lineage>
        <taxon>Eukaryota</taxon>
        <taxon>Metazoa</taxon>
        <taxon>Spiralia</taxon>
        <taxon>Gnathifera</taxon>
        <taxon>Rotifera</taxon>
        <taxon>Eurotatoria</taxon>
        <taxon>Bdelloidea</taxon>
        <taxon>Adinetida</taxon>
        <taxon>Adinetidae</taxon>
        <taxon>Adineta</taxon>
    </lineage>
</organism>
<accession>A0A820MGD6</accession>
<evidence type="ECO:0000313" key="2">
    <source>
        <dbReference type="EMBL" id="CAF4372223.1"/>
    </source>
</evidence>
<dbReference type="EMBL" id="CAJOAZ010023092">
    <property type="protein sequence ID" value="CAF4372223.1"/>
    <property type="molecule type" value="Genomic_DNA"/>
</dbReference>
<feature type="non-terminal residue" evidence="2">
    <location>
        <position position="1"/>
    </location>
</feature>
<protein>
    <submittedName>
        <fullName evidence="2">Uncharacterized protein</fullName>
    </submittedName>
</protein>
<reference evidence="2" key="1">
    <citation type="submission" date="2021-02" db="EMBL/GenBank/DDBJ databases">
        <authorList>
            <person name="Nowell W R."/>
        </authorList>
    </citation>
    <scope>NUCLEOTIDE SEQUENCE</scope>
</reference>
<comment type="caution">
    <text evidence="2">The sequence shown here is derived from an EMBL/GenBank/DDBJ whole genome shotgun (WGS) entry which is preliminary data.</text>
</comment>
<evidence type="ECO:0000313" key="3">
    <source>
        <dbReference type="Proteomes" id="UP000663844"/>
    </source>
</evidence>